<keyword evidence="2" id="KW-1185">Reference proteome</keyword>
<name>A0A1Z1WAM7_9ACTN</name>
<protein>
    <submittedName>
        <fullName evidence="1">Uncharacterized protein</fullName>
    </submittedName>
</protein>
<evidence type="ECO:0000313" key="2">
    <source>
        <dbReference type="Proteomes" id="UP000195880"/>
    </source>
</evidence>
<dbReference type="AlphaFoldDB" id="A0A1Z1WAM7"/>
<reference evidence="1 2" key="1">
    <citation type="submission" date="2017-05" db="EMBL/GenBank/DDBJ databases">
        <title>Streptomyces alboflavus Genome sequencing and assembly.</title>
        <authorList>
            <person name="Wang Y."/>
            <person name="Du B."/>
            <person name="Ding Y."/>
            <person name="Liu H."/>
            <person name="Hou Q."/>
            <person name="Liu K."/>
            <person name="Wang C."/>
            <person name="Yao L."/>
        </authorList>
    </citation>
    <scope>NUCLEOTIDE SEQUENCE [LARGE SCALE GENOMIC DNA]</scope>
    <source>
        <strain evidence="1 2">MDJK44</strain>
    </source>
</reference>
<dbReference type="KEGG" id="salf:SMD44_02887"/>
<dbReference type="EMBL" id="CP021748">
    <property type="protein sequence ID" value="ARX83467.1"/>
    <property type="molecule type" value="Genomic_DNA"/>
</dbReference>
<proteinExistence type="predicted"/>
<evidence type="ECO:0000313" key="1">
    <source>
        <dbReference type="EMBL" id="ARX83467.1"/>
    </source>
</evidence>
<sequence length="66" mass="6606">MQGLHAGVEFLGAAAGLRLAVLAVVPLHPALLGTGLPLVFPAPACVGLQLALLLPLDLGPDTDKTT</sequence>
<accession>A0A1Z1WAM7</accession>
<dbReference type="Proteomes" id="UP000195880">
    <property type="component" value="Chromosome"/>
</dbReference>
<organism evidence="1 2">
    <name type="scientific">Streptomyces alboflavus</name>
    <dbReference type="NCBI Taxonomy" id="67267"/>
    <lineage>
        <taxon>Bacteria</taxon>
        <taxon>Bacillati</taxon>
        <taxon>Actinomycetota</taxon>
        <taxon>Actinomycetes</taxon>
        <taxon>Kitasatosporales</taxon>
        <taxon>Streptomycetaceae</taxon>
        <taxon>Streptomyces</taxon>
    </lineage>
</organism>
<gene>
    <name evidence="1" type="ORF">SMD44_02887</name>
</gene>